<feature type="compositionally biased region" description="Pro residues" evidence="1">
    <location>
        <begin position="69"/>
        <end position="79"/>
    </location>
</feature>
<proteinExistence type="predicted"/>
<dbReference type="EMBL" id="RZGK01000015">
    <property type="protein sequence ID" value="KAF9693462.1"/>
    <property type="molecule type" value="Genomic_DNA"/>
</dbReference>
<evidence type="ECO:0000313" key="2">
    <source>
        <dbReference type="EMBL" id="KAF9693462.1"/>
    </source>
</evidence>
<feature type="compositionally biased region" description="Low complexity" evidence="1">
    <location>
        <begin position="312"/>
        <end position="326"/>
    </location>
</feature>
<feature type="region of interest" description="Disordered" evidence="1">
    <location>
        <begin position="238"/>
        <end position="331"/>
    </location>
</feature>
<feature type="compositionally biased region" description="Pro residues" evidence="1">
    <location>
        <begin position="98"/>
        <end position="107"/>
    </location>
</feature>
<organism evidence="2 3">
    <name type="scientific">Ascochyta lentis</name>
    <dbReference type="NCBI Taxonomy" id="205686"/>
    <lineage>
        <taxon>Eukaryota</taxon>
        <taxon>Fungi</taxon>
        <taxon>Dikarya</taxon>
        <taxon>Ascomycota</taxon>
        <taxon>Pezizomycotina</taxon>
        <taxon>Dothideomycetes</taxon>
        <taxon>Pleosporomycetidae</taxon>
        <taxon>Pleosporales</taxon>
        <taxon>Pleosporineae</taxon>
        <taxon>Didymellaceae</taxon>
        <taxon>Ascochyta</taxon>
    </lineage>
</organism>
<feature type="compositionally biased region" description="Low complexity" evidence="1">
    <location>
        <begin position="283"/>
        <end position="302"/>
    </location>
</feature>
<reference evidence="2" key="2">
    <citation type="submission" date="2020-09" db="EMBL/GenBank/DDBJ databases">
        <title>Reference genome assembly for Australian Ascochyta lentis isolate Al4.</title>
        <authorList>
            <person name="Lee R.C."/>
            <person name="Farfan-Caceres L.M."/>
            <person name="Debler J.W."/>
            <person name="Williams A.H."/>
            <person name="Henares B.M."/>
        </authorList>
    </citation>
    <scope>NUCLEOTIDE SEQUENCE</scope>
    <source>
        <strain evidence="2">Al4</strain>
    </source>
</reference>
<gene>
    <name evidence="2" type="ORF">EKO04_008310</name>
</gene>
<protein>
    <submittedName>
        <fullName evidence="2">Uncharacterized protein</fullName>
    </submittedName>
</protein>
<comment type="caution">
    <text evidence="2">The sequence shown here is derived from an EMBL/GenBank/DDBJ whole genome shotgun (WGS) entry which is preliminary data.</text>
</comment>
<feature type="compositionally biased region" description="Basic and acidic residues" evidence="1">
    <location>
        <begin position="31"/>
        <end position="40"/>
    </location>
</feature>
<feature type="compositionally biased region" description="Basic and acidic residues" evidence="1">
    <location>
        <begin position="259"/>
        <end position="274"/>
    </location>
</feature>
<feature type="compositionally biased region" description="Polar residues" evidence="1">
    <location>
        <begin position="159"/>
        <end position="170"/>
    </location>
</feature>
<dbReference type="OrthoDB" id="5431248at2759"/>
<evidence type="ECO:0000256" key="1">
    <source>
        <dbReference type="SAM" id="MobiDB-lite"/>
    </source>
</evidence>
<accession>A0A8H7IZG4</accession>
<keyword evidence="3" id="KW-1185">Reference proteome</keyword>
<feature type="compositionally biased region" description="Acidic residues" evidence="1">
    <location>
        <begin position="41"/>
        <end position="50"/>
    </location>
</feature>
<evidence type="ECO:0000313" key="3">
    <source>
        <dbReference type="Proteomes" id="UP000651452"/>
    </source>
</evidence>
<dbReference type="Proteomes" id="UP000651452">
    <property type="component" value="Unassembled WGS sequence"/>
</dbReference>
<sequence>MDYEDYPHPIRRSPRAAHELQQVFEQLQLDNNRRDYHDDHVEDDYTESDQDTPPPIPRRRPDSYGEPPTTSPREPPPRSPSHVNPLRFHPVAADKEPAPAPPAPAQRPTPRHRFSHPFREQLYALRQPDPAPRRHPTNLVSYKPANQRLHPRLRRRTSLDTIASVTTTASVLDPEDAEAPSPDMFTLEDEYPITPDVDLGPPPATEPPKAVSLPESLRTASLRTASVSSTQSMYPATPVASAETYPPKSLLQKLKPGKRKDSTGMEGGAERLVIERTVSVDQTSYRSNSSSASNTVSSGTPSRYPPSETGNSRSSSTWTASSHDISGLTPEEIKKCKKKGINPALFAEMKAARKGKWTSPIAGNTFLS</sequence>
<dbReference type="AlphaFoldDB" id="A0A8H7IZG4"/>
<name>A0A8H7IZG4_9PLEO</name>
<feature type="region of interest" description="Disordered" evidence="1">
    <location>
        <begin position="25"/>
        <end position="215"/>
    </location>
</feature>
<reference evidence="2" key="1">
    <citation type="submission" date="2018-12" db="EMBL/GenBank/DDBJ databases">
        <authorList>
            <person name="Syme R.A."/>
            <person name="Farfan-Caceres L."/>
            <person name="Lichtenzveig J."/>
        </authorList>
    </citation>
    <scope>NUCLEOTIDE SEQUENCE</scope>
    <source>
        <strain evidence="2">Al4</strain>
    </source>
</reference>